<evidence type="ECO:0000256" key="5">
    <source>
        <dbReference type="ARBA" id="ARBA00022840"/>
    </source>
</evidence>
<keyword evidence="5" id="KW-0067">ATP-binding</keyword>
<organism evidence="7">
    <name type="scientific">marine sediment metagenome</name>
    <dbReference type="NCBI Taxonomy" id="412755"/>
    <lineage>
        <taxon>unclassified sequences</taxon>
        <taxon>metagenomes</taxon>
        <taxon>ecological metagenomes</taxon>
    </lineage>
</organism>
<dbReference type="InterPro" id="IPR011009">
    <property type="entry name" value="Kinase-like_dom_sf"/>
</dbReference>
<dbReference type="Gene3D" id="1.10.510.10">
    <property type="entry name" value="Transferase(Phosphotransferase) domain 1"/>
    <property type="match status" value="1"/>
</dbReference>
<comment type="caution">
    <text evidence="7">The sequence shown here is derived from an EMBL/GenBank/DDBJ whole genome shotgun (WGS) entry which is preliminary data.</text>
</comment>
<dbReference type="GO" id="GO:0004674">
    <property type="term" value="F:protein serine/threonine kinase activity"/>
    <property type="evidence" value="ECO:0007669"/>
    <property type="project" value="UniProtKB-KW"/>
</dbReference>
<gene>
    <name evidence="7" type="ORF">S01H4_44748</name>
</gene>
<evidence type="ECO:0000256" key="2">
    <source>
        <dbReference type="ARBA" id="ARBA00022679"/>
    </source>
</evidence>
<dbReference type="SMART" id="SM00220">
    <property type="entry name" value="S_TKc"/>
    <property type="match status" value="1"/>
</dbReference>
<evidence type="ECO:0000256" key="3">
    <source>
        <dbReference type="ARBA" id="ARBA00022741"/>
    </source>
</evidence>
<dbReference type="FunFam" id="3.30.200.20:FF:000035">
    <property type="entry name" value="Serine/threonine protein kinase Stk1"/>
    <property type="match status" value="1"/>
</dbReference>
<evidence type="ECO:0000256" key="4">
    <source>
        <dbReference type="ARBA" id="ARBA00022777"/>
    </source>
</evidence>
<dbReference type="Gene3D" id="3.30.200.20">
    <property type="entry name" value="Phosphorylase Kinase, domain 1"/>
    <property type="match status" value="1"/>
</dbReference>
<evidence type="ECO:0000259" key="6">
    <source>
        <dbReference type="PROSITE" id="PS50011"/>
    </source>
</evidence>
<evidence type="ECO:0000256" key="1">
    <source>
        <dbReference type="ARBA" id="ARBA00022527"/>
    </source>
</evidence>
<dbReference type="SUPFAM" id="SSF56112">
    <property type="entry name" value="Protein kinase-like (PK-like)"/>
    <property type="match status" value="1"/>
</dbReference>
<dbReference type="InterPro" id="IPR008271">
    <property type="entry name" value="Ser/Thr_kinase_AS"/>
</dbReference>
<dbReference type="PROSITE" id="PS00107">
    <property type="entry name" value="PROTEIN_KINASE_ATP"/>
    <property type="match status" value="1"/>
</dbReference>
<dbReference type="PANTHER" id="PTHR43289:SF6">
    <property type="entry name" value="SERINE_THREONINE-PROTEIN KINASE NEKL-3"/>
    <property type="match status" value="1"/>
</dbReference>
<dbReference type="Pfam" id="PF00069">
    <property type="entry name" value="Pkinase"/>
    <property type="match status" value="1"/>
</dbReference>
<dbReference type="PANTHER" id="PTHR43289">
    <property type="entry name" value="MITOGEN-ACTIVATED PROTEIN KINASE KINASE KINASE 20-RELATED"/>
    <property type="match status" value="1"/>
</dbReference>
<proteinExistence type="predicted"/>
<keyword evidence="4" id="KW-0418">Kinase</keyword>
<keyword evidence="3" id="KW-0547">Nucleotide-binding</keyword>
<feature type="domain" description="Protein kinase" evidence="6">
    <location>
        <begin position="15"/>
        <end position="156"/>
    </location>
</feature>
<dbReference type="PROSITE" id="PS50011">
    <property type="entry name" value="PROTEIN_KINASE_DOM"/>
    <property type="match status" value="1"/>
</dbReference>
<dbReference type="PROSITE" id="PS00108">
    <property type="entry name" value="PROTEIN_KINASE_ST"/>
    <property type="match status" value="1"/>
</dbReference>
<dbReference type="EMBL" id="BART01024846">
    <property type="protein sequence ID" value="GAG93622.1"/>
    <property type="molecule type" value="Genomic_DNA"/>
</dbReference>
<sequence length="156" mass="17657">MSSTNLVGKTLGGRYQIKSLIGQGGMASVYQANDPNLHRAVAIKVIHPHLSDNPEFFRRFEEEATAVAKFRHPNIVQMYDFSHDEDLYYMVMEFVKGETLQTRLQRLITSGRQLGIKEAITFTAEICDAAFYAHQRGMIHRDIKPANIMLDVNGNA</sequence>
<dbReference type="AlphaFoldDB" id="X1CKT1"/>
<dbReference type="CDD" id="cd14014">
    <property type="entry name" value="STKc_PknB_like"/>
    <property type="match status" value="1"/>
</dbReference>
<evidence type="ECO:0000313" key="7">
    <source>
        <dbReference type="EMBL" id="GAG93622.1"/>
    </source>
</evidence>
<protein>
    <recommendedName>
        <fullName evidence="6">Protein kinase domain-containing protein</fullName>
    </recommendedName>
</protein>
<accession>X1CKT1</accession>
<feature type="non-terminal residue" evidence="7">
    <location>
        <position position="156"/>
    </location>
</feature>
<name>X1CKT1_9ZZZZ</name>
<dbReference type="GO" id="GO:0005524">
    <property type="term" value="F:ATP binding"/>
    <property type="evidence" value="ECO:0007669"/>
    <property type="project" value="UniProtKB-KW"/>
</dbReference>
<keyword evidence="2" id="KW-0808">Transferase</keyword>
<dbReference type="InterPro" id="IPR000719">
    <property type="entry name" value="Prot_kinase_dom"/>
</dbReference>
<keyword evidence="1" id="KW-0723">Serine/threonine-protein kinase</keyword>
<reference evidence="7" key="1">
    <citation type="journal article" date="2014" name="Front. Microbiol.">
        <title>High frequency of phylogenetically diverse reductive dehalogenase-homologous genes in deep subseafloor sedimentary metagenomes.</title>
        <authorList>
            <person name="Kawai M."/>
            <person name="Futagami T."/>
            <person name="Toyoda A."/>
            <person name="Takaki Y."/>
            <person name="Nishi S."/>
            <person name="Hori S."/>
            <person name="Arai W."/>
            <person name="Tsubouchi T."/>
            <person name="Morono Y."/>
            <person name="Uchiyama I."/>
            <person name="Ito T."/>
            <person name="Fujiyama A."/>
            <person name="Inagaki F."/>
            <person name="Takami H."/>
        </authorList>
    </citation>
    <scope>NUCLEOTIDE SEQUENCE</scope>
    <source>
        <strain evidence="7">Expedition CK06-06</strain>
    </source>
</reference>
<dbReference type="InterPro" id="IPR017441">
    <property type="entry name" value="Protein_kinase_ATP_BS"/>
</dbReference>